<keyword evidence="6" id="KW-0418">Kinase</keyword>
<reference evidence="8" key="1">
    <citation type="submission" date="2018-05" db="EMBL/GenBank/DDBJ databases">
        <authorList>
            <person name="Lanie J.A."/>
            <person name="Ng W.-L."/>
            <person name="Kazmierczak K.M."/>
            <person name="Andrzejewski T.M."/>
            <person name="Davidsen T.M."/>
            <person name="Wayne K.J."/>
            <person name="Tettelin H."/>
            <person name="Glass J.I."/>
            <person name="Rusch D."/>
            <person name="Podicherti R."/>
            <person name="Tsui H.-C.T."/>
            <person name="Winkler M.E."/>
        </authorList>
    </citation>
    <scope>NUCLEOTIDE SEQUENCE</scope>
</reference>
<evidence type="ECO:0000256" key="7">
    <source>
        <dbReference type="ARBA" id="ARBA00022840"/>
    </source>
</evidence>
<evidence type="ECO:0000256" key="4">
    <source>
        <dbReference type="ARBA" id="ARBA00022679"/>
    </source>
</evidence>
<organism evidence="8">
    <name type="scientific">marine metagenome</name>
    <dbReference type="NCBI Taxonomy" id="408172"/>
    <lineage>
        <taxon>unclassified sequences</taxon>
        <taxon>metagenomes</taxon>
        <taxon>ecological metagenomes</taxon>
    </lineage>
</organism>
<dbReference type="PIRSF" id="PIRSF035805">
    <property type="entry name" value="TK_cell"/>
    <property type="match status" value="1"/>
</dbReference>
<dbReference type="InterPro" id="IPR001267">
    <property type="entry name" value="Thymidine_kinase"/>
</dbReference>
<dbReference type="GO" id="GO:0004797">
    <property type="term" value="F:thymidine kinase activity"/>
    <property type="evidence" value="ECO:0007669"/>
    <property type="project" value="UniProtKB-EC"/>
</dbReference>
<dbReference type="EC" id="2.7.1.21" evidence="2"/>
<keyword evidence="7" id="KW-0067">ATP-binding</keyword>
<dbReference type="GO" id="GO:0005829">
    <property type="term" value="C:cytosol"/>
    <property type="evidence" value="ECO:0007669"/>
    <property type="project" value="TreeGrafter"/>
</dbReference>
<evidence type="ECO:0000313" key="8">
    <source>
        <dbReference type="EMBL" id="SVA09224.1"/>
    </source>
</evidence>
<keyword evidence="3" id="KW-0237">DNA synthesis</keyword>
<keyword evidence="4" id="KW-0808">Transferase</keyword>
<dbReference type="Pfam" id="PF00265">
    <property type="entry name" value="TK"/>
    <property type="match status" value="1"/>
</dbReference>
<dbReference type="Gene3D" id="3.40.50.300">
    <property type="entry name" value="P-loop containing nucleotide triphosphate hydrolases"/>
    <property type="match status" value="1"/>
</dbReference>
<evidence type="ECO:0000256" key="6">
    <source>
        <dbReference type="ARBA" id="ARBA00022777"/>
    </source>
</evidence>
<comment type="similarity">
    <text evidence="1">Belongs to the thymidine kinase family.</text>
</comment>
<feature type="non-terminal residue" evidence="8">
    <location>
        <position position="1"/>
    </location>
</feature>
<protein>
    <recommendedName>
        <fullName evidence="2">thymidine kinase</fullName>
        <ecNumber evidence="2">2.7.1.21</ecNumber>
    </recommendedName>
</protein>
<dbReference type="GO" id="GO:0005524">
    <property type="term" value="F:ATP binding"/>
    <property type="evidence" value="ECO:0007669"/>
    <property type="project" value="UniProtKB-KW"/>
</dbReference>
<dbReference type="EMBL" id="UINC01003785">
    <property type="protein sequence ID" value="SVA09224.1"/>
    <property type="molecule type" value="Genomic_DNA"/>
</dbReference>
<feature type="non-terminal residue" evidence="8">
    <location>
        <position position="175"/>
    </location>
</feature>
<dbReference type="PANTHER" id="PTHR11441">
    <property type="entry name" value="THYMIDINE KINASE"/>
    <property type="match status" value="1"/>
</dbReference>
<evidence type="ECO:0000256" key="2">
    <source>
        <dbReference type="ARBA" id="ARBA00012118"/>
    </source>
</evidence>
<evidence type="ECO:0000256" key="5">
    <source>
        <dbReference type="ARBA" id="ARBA00022741"/>
    </source>
</evidence>
<dbReference type="GO" id="GO:0071897">
    <property type="term" value="P:DNA biosynthetic process"/>
    <property type="evidence" value="ECO:0007669"/>
    <property type="project" value="UniProtKB-KW"/>
</dbReference>
<evidence type="ECO:0000256" key="1">
    <source>
        <dbReference type="ARBA" id="ARBA00007587"/>
    </source>
</evidence>
<dbReference type="AlphaFoldDB" id="A0A381T0M8"/>
<dbReference type="PANTHER" id="PTHR11441:SF0">
    <property type="entry name" value="THYMIDINE KINASE, CYTOSOLIC"/>
    <property type="match status" value="1"/>
</dbReference>
<proteinExistence type="inferred from homology"/>
<dbReference type="GO" id="GO:0046104">
    <property type="term" value="P:thymidine metabolic process"/>
    <property type="evidence" value="ECO:0007669"/>
    <property type="project" value="TreeGrafter"/>
</dbReference>
<dbReference type="SUPFAM" id="SSF52540">
    <property type="entry name" value="P-loop containing nucleoside triphosphate hydrolases"/>
    <property type="match status" value="1"/>
</dbReference>
<name>A0A381T0M8_9ZZZZ</name>
<gene>
    <name evidence="8" type="ORF">METZ01_LOCUS62078</name>
</gene>
<evidence type="ECO:0000256" key="3">
    <source>
        <dbReference type="ARBA" id="ARBA00022634"/>
    </source>
</evidence>
<sequence>MAVLRFSFGTMGSGKSTLALQIHHNLKQRGLQGILCSQLDRSGGKVSSALGVSADAVEVGPKLDLFEMALAVASRRGSLDYLVCDEAQFYRPEQIGQLARIVDELGADVFAFGLLTTFQGELFDGTRRLLELADERVEVQVEARCWCGSRATHNARLVDGVQVYDGKLFVVDDPN</sequence>
<dbReference type="InterPro" id="IPR027417">
    <property type="entry name" value="P-loop_NTPase"/>
</dbReference>
<keyword evidence="5" id="KW-0547">Nucleotide-binding</keyword>
<accession>A0A381T0M8</accession>